<dbReference type="InterPro" id="IPR002869">
    <property type="entry name" value="Pyrv_flavodox_OxRed_cen"/>
</dbReference>
<sequence>MQQLRLSGTGGQGLILGGIILAEAALMDGKLAVQSQSYGPEARGGSSKSEVLISNTVIHYPKITKPDVVLAMSQEACKKYTTDLMEDGVLITDSLYVQQVPEKKYKKVYELPITQTAQEGLGKALFANIVALGAIVKITGVVSIESLTKAVLARVPKGTEEVNQKAIQLGIELIKE</sequence>
<comment type="caution">
    <text evidence="3">The sequence shown here is derived from an EMBL/GenBank/DDBJ whole genome shotgun (WGS) entry which is preliminary data.</text>
</comment>
<evidence type="ECO:0000313" key="3">
    <source>
        <dbReference type="EMBL" id="TCL38855.1"/>
    </source>
</evidence>
<dbReference type="GO" id="GO:0016625">
    <property type="term" value="F:oxidoreductase activity, acting on the aldehyde or oxo group of donors, iron-sulfur protein as acceptor"/>
    <property type="evidence" value="ECO:0007669"/>
    <property type="project" value="InterPro"/>
</dbReference>
<evidence type="ECO:0000259" key="2">
    <source>
        <dbReference type="Pfam" id="PF01558"/>
    </source>
</evidence>
<dbReference type="InterPro" id="IPR052554">
    <property type="entry name" value="2-oxoglutarate_synth_KorC"/>
</dbReference>
<dbReference type="RefSeq" id="WP_132077249.1">
    <property type="nucleotide sequence ID" value="NZ_SLUI01000003.1"/>
</dbReference>
<organism evidence="3 4">
    <name type="scientific">Anaerospora hongkongensis</name>
    <dbReference type="NCBI Taxonomy" id="244830"/>
    <lineage>
        <taxon>Bacteria</taxon>
        <taxon>Bacillati</taxon>
        <taxon>Bacillota</taxon>
        <taxon>Negativicutes</taxon>
        <taxon>Selenomonadales</taxon>
        <taxon>Sporomusaceae</taxon>
        <taxon>Anaerospora</taxon>
    </lineage>
</organism>
<dbReference type="EMBL" id="SLUI01000003">
    <property type="protein sequence ID" value="TCL38855.1"/>
    <property type="molecule type" value="Genomic_DNA"/>
</dbReference>
<dbReference type="SUPFAM" id="SSF53323">
    <property type="entry name" value="Pyruvate-ferredoxin oxidoreductase, PFOR, domain III"/>
    <property type="match status" value="1"/>
</dbReference>
<dbReference type="Pfam" id="PF01558">
    <property type="entry name" value="POR"/>
    <property type="match status" value="1"/>
</dbReference>
<name>A0A4R1Q088_9FIRM</name>
<dbReference type="PANTHER" id="PTHR42730">
    <property type="entry name" value="2-OXOGLUTARATE SYNTHASE SUBUNIT KORC"/>
    <property type="match status" value="1"/>
</dbReference>
<dbReference type="OrthoDB" id="9789125at2"/>
<protein>
    <submittedName>
        <fullName evidence="3">2-oxoglutarate ferredoxin oxidoreductase subunit gamma</fullName>
    </submittedName>
</protein>
<dbReference type="InterPro" id="IPR019752">
    <property type="entry name" value="Pyrv/ketoisovalerate_OxRed_cat"/>
</dbReference>
<evidence type="ECO:0000256" key="1">
    <source>
        <dbReference type="ARBA" id="ARBA00023002"/>
    </source>
</evidence>
<proteinExistence type="predicted"/>
<dbReference type="InterPro" id="IPR011894">
    <property type="entry name" value="PorC_KorC"/>
</dbReference>
<evidence type="ECO:0000313" key="4">
    <source>
        <dbReference type="Proteomes" id="UP000295063"/>
    </source>
</evidence>
<dbReference type="Gene3D" id="3.40.920.10">
    <property type="entry name" value="Pyruvate-ferredoxin oxidoreductase, PFOR, domain III"/>
    <property type="match status" value="1"/>
</dbReference>
<dbReference type="Proteomes" id="UP000295063">
    <property type="component" value="Unassembled WGS sequence"/>
</dbReference>
<keyword evidence="4" id="KW-1185">Reference proteome</keyword>
<dbReference type="NCBIfam" id="TIGR02175">
    <property type="entry name" value="PorC_KorC"/>
    <property type="match status" value="1"/>
</dbReference>
<gene>
    <name evidence="3" type="ORF">EV210_103339</name>
</gene>
<reference evidence="3 4" key="1">
    <citation type="submission" date="2019-03" db="EMBL/GenBank/DDBJ databases">
        <title>Genomic Encyclopedia of Type Strains, Phase IV (KMG-IV): sequencing the most valuable type-strain genomes for metagenomic binning, comparative biology and taxonomic classification.</title>
        <authorList>
            <person name="Goeker M."/>
        </authorList>
    </citation>
    <scope>NUCLEOTIDE SEQUENCE [LARGE SCALE GENOMIC DNA]</scope>
    <source>
        <strain evidence="3 4">DSM 15969</strain>
    </source>
</reference>
<keyword evidence="1" id="KW-0560">Oxidoreductase</keyword>
<feature type="domain" description="Pyruvate/ketoisovalerate oxidoreductase catalytic" evidence="2">
    <location>
        <begin position="10"/>
        <end position="172"/>
    </location>
</feature>
<accession>A0A4R1Q088</accession>
<dbReference type="AlphaFoldDB" id="A0A4R1Q088"/>
<dbReference type="PANTHER" id="PTHR42730:SF1">
    <property type="entry name" value="2-OXOGLUTARATE SYNTHASE SUBUNIT KORC"/>
    <property type="match status" value="1"/>
</dbReference>